<reference evidence="11" key="1">
    <citation type="submission" date="2020-04" db="EMBL/GenBank/DDBJ databases">
        <authorList>
            <person name="Neveu A P."/>
        </authorList>
    </citation>
    <scope>NUCLEOTIDE SEQUENCE</scope>
    <source>
        <tissue evidence="11">Whole embryo</tissue>
    </source>
</reference>
<evidence type="ECO:0000259" key="10">
    <source>
        <dbReference type="PROSITE" id="PS50850"/>
    </source>
</evidence>
<dbReference type="PROSITE" id="PS50850">
    <property type="entry name" value="MFS"/>
    <property type="match status" value="1"/>
</dbReference>
<dbReference type="AlphaFoldDB" id="A0A6F9DRZ2"/>
<feature type="transmembrane region" description="Helical" evidence="9">
    <location>
        <begin position="412"/>
        <end position="439"/>
    </location>
</feature>
<feature type="transmembrane region" description="Helical" evidence="9">
    <location>
        <begin position="95"/>
        <end position="117"/>
    </location>
</feature>
<comment type="subcellular location">
    <subcellularLocation>
        <location evidence="1">Cell membrane</location>
        <topology evidence="1">Multi-pass membrane protein</topology>
    </subcellularLocation>
</comment>
<dbReference type="GO" id="GO:0022857">
    <property type="term" value="F:transmembrane transporter activity"/>
    <property type="evidence" value="ECO:0007669"/>
    <property type="project" value="InterPro"/>
</dbReference>
<feature type="transmembrane region" description="Helical" evidence="9">
    <location>
        <begin position="451"/>
        <end position="470"/>
    </location>
</feature>
<feature type="transmembrane region" description="Helical" evidence="9">
    <location>
        <begin position="328"/>
        <end position="346"/>
    </location>
</feature>
<protein>
    <submittedName>
        <fullName evidence="11">Solute carrier family 2, facilitated glucose transporter member 8</fullName>
    </submittedName>
</protein>
<accession>A0A6F9DRZ2</accession>
<evidence type="ECO:0000256" key="7">
    <source>
        <dbReference type="ARBA" id="ARBA00023136"/>
    </source>
</evidence>
<dbReference type="InterPro" id="IPR003663">
    <property type="entry name" value="Sugar/inositol_transpt"/>
</dbReference>
<dbReference type="PANTHER" id="PTHR48021">
    <property type="match status" value="1"/>
</dbReference>
<evidence type="ECO:0000256" key="2">
    <source>
        <dbReference type="ARBA" id="ARBA00022448"/>
    </source>
</evidence>
<comment type="similarity">
    <text evidence="8">Belongs to the major facilitator superfamily. Sugar transporter (TC 2.A.1.1) family.</text>
</comment>
<proteinExistence type="evidence at transcript level"/>
<dbReference type="InterPro" id="IPR005829">
    <property type="entry name" value="Sugar_transporter_CS"/>
</dbReference>
<evidence type="ECO:0000256" key="4">
    <source>
        <dbReference type="ARBA" id="ARBA00022597"/>
    </source>
</evidence>
<keyword evidence="4 11" id="KW-0762">Sugar transport</keyword>
<feature type="transmembrane region" description="Helical" evidence="9">
    <location>
        <begin position="124"/>
        <end position="142"/>
    </location>
</feature>
<sequence>MEESISEEGETSVCNFNDPCGQNNNIAKYQCEIKQSKENNGKICRSYEHLPAILSVLLVCLAPIVAGFVLGYSSPASESLESMDDKGFYLNAEESSWFGSIVMLTALLGCVASAPCMERLGRKVSIMILLFVYLFGWVFIMASQSVVVLFVGRSLCGIGFGCTITVVPVYLGEIGPPYIRGSLGTLFNIAMAFGILVAFGFGAAFQWKGLAEIGGSIVCLAIFCCFVIPESPYWLLKRGDEQGALRSFKFLYGGKKYLSAIRKRIIEYKSAPVQPSMKFSIESICRPHFYKPICIVVCLHSFQHFTGINAIVFYAHSIFKTAGFKNEHLPSLLVGMTQAVVMFFTMHLVEKLGRKKSLMLSSLGVAICNATLGACLFHMSKQNFNEELSANFSMESANATVEGTSPDRDTPVAAWIALSSTLLFMAFFAIGLGPIAFLALGEILPMSFRGIGSAVATSVNGISAFLVIKSFRFLSALISPHGVFWCFSVVSVLSTVFAWRCFPETRGKTLLEIEALFDVKKAPVSKISDVTVDDDKTRSMEATSLTSV</sequence>
<dbReference type="PROSITE" id="PS00217">
    <property type="entry name" value="SUGAR_TRANSPORT_2"/>
    <property type="match status" value="1"/>
</dbReference>
<dbReference type="InterPro" id="IPR050549">
    <property type="entry name" value="MFS_Trehalose_Transporter"/>
</dbReference>
<feature type="transmembrane region" description="Helical" evidence="9">
    <location>
        <begin position="358"/>
        <end position="379"/>
    </location>
</feature>
<feature type="transmembrane region" description="Helical" evidence="9">
    <location>
        <begin position="213"/>
        <end position="236"/>
    </location>
</feature>
<evidence type="ECO:0000256" key="3">
    <source>
        <dbReference type="ARBA" id="ARBA00022475"/>
    </source>
</evidence>
<dbReference type="GO" id="GO:0005886">
    <property type="term" value="C:plasma membrane"/>
    <property type="evidence" value="ECO:0007669"/>
    <property type="project" value="UniProtKB-SubCell"/>
</dbReference>
<keyword evidence="7 9" id="KW-0472">Membrane</keyword>
<keyword evidence="3" id="KW-1003">Cell membrane</keyword>
<feature type="transmembrane region" description="Helical" evidence="9">
    <location>
        <begin position="52"/>
        <end position="75"/>
    </location>
</feature>
<keyword evidence="2 8" id="KW-0813">Transport</keyword>
<evidence type="ECO:0000256" key="8">
    <source>
        <dbReference type="RuleBase" id="RU003346"/>
    </source>
</evidence>
<dbReference type="Gene3D" id="1.20.1250.20">
    <property type="entry name" value="MFS general substrate transporter like domains"/>
    <property type="match status" value="1"/>
</dbReference>
<feature type="transmembrane region" description="Helical" evidence="9">
    <location>
        <begin position="183"/>
        <end position="207"/>
    </location>
</feature>
<evidence type="ECO:0000256" key="5">
    <source>
        <dbReference type="ARBA" id="ARBA00022692"/>
    </source>
</evidence>
<dbReference type="EMBL" id="LR790350">
    <property type="protein sequence ID" value="CAB3266212.1"/>
    <property type="molecule type" value="mRNA"/>
</dbReference>
<keyword evidence="5 9" id="KW-0812">Transmembrane</keyword>
<dbReference type="Pfam" id="PF00083">
    <property type="entry name" value="Sugar_tr"/>
    <property type="match status" value="1"/>
</dbReference>
<dbReference type="FunFam" id="1.20.1250.20:FF:000218">
    <property type="entry name" value="facilitated trehalose transporter Tret1"/>
    <property type="match status" value="1"/>
</dbReference>
<dbReference type="InterPro" id="IPR020846">
    <property type="entry name" value="MFS_dom"/>
</dbReference>
<dbReference type="InterPro" id="IPR036259">
    <property type="entry name" value="MFS_trans_sf"/>
</dbReference>
<dbReference type="SUPFAM" id="SSF103473">
    <property type="entry name" value="MFS general substrate transporter"/>
    <property type="match status" value="1"/>
</dbReference>
<dbReference type="PRINTS" id="PR00171">
    <property type="entry name" value="SUGRTRNSPORT"/>
</dbReference>
<feature type="transmembrane region" description="Helical" evidence="9">
    <location>
        <begin position="293"/>
        <end position="316"/>
    </location>
</feature>
<evidence type="ECO:0000256" key="6">
    <source>
        <dbReference type="ARBA" id="ARBA00022989"/>
    </source>
</evidence>
<keyword evidence="6 9" id="KW-1133">Transmembrane helix</keyword>
<name>A0A6F9DRZ2_9ASCI</name>
<evidence type="ECO:0000256" key="1">
    <source>
        <dbReference type="ARBA" id="ARBA00004651"/>
    </source>
</evidence>
<evidence type="ECO:0000256" key="9">
    <source>
        <dbReference type="SAM" id="Phobius"/>
    </source>
</evidence>
<dbReference type="PANTHER" id="PTHR48021:SF1">
    <property type="entry name" value="GH07001P-RELATED"/>
    <property type="match status" value="1"/>
</dbReference>
<evidence type="ECO:0000313" key="11">
    <source>
        <dbReference type="EMBL" id="CAB3266212.1"/>
    </source>
</evidence>
<dbReference type="InterPro" id="IPR005828">
    <property type="entry name" value="MFS_sugar_transport-like"/>
</dbReference>
<feature type="domain" description="Major facilitator superfamily (MFS) profile" evidence="10">
    <location>
        <begin position="59"/>
        <end position="506"/>
    </location>
</feature>
<gene>
    <name evidence="11" type="primary">Slc2a8-001</name>
</gene>
<feature type="transmembrane region" description="Helical" evidence="9">
    <location>
        <begin position="148"/>
        <end position="171"/>
    </location>
</feature>
<feature type="transmembrane region" description="Helical" evidence="9">
    <location>
        <begin position="482"/>
        <end position="502"/>
    </location>
</feature>
<dbReference type="NCBIfam" id="TIGR00879">
    <property type="entry name" value="SP"/>
    <property type="match status" value="1"/>
</dbReference>
<organism evidence="11">
    <name type="scientific">Phallusia mammillata</name>
    <dbReference type="NCBI Taxonomy" id="59560"/>
    <lineage>
        <taxon>Eukaryota</taxon>
        <taxon>Metazoa</taxon>
        <taxon>Chordata</taxon>
        <taxon>Tunicata</taxon>
        <taxon>Ascidiacea</taxon>
        <taxon>Phlebobranchia</taxon>
        <taxon>Ascidiidae</taxon>
        <taxon>Phallusia</taxon>
    </lineage>
</organism>